<sequence length="375" mass="38786">MRWLPAVAGVLLVAACSGDPTVGEVPDDPQATTTAPPSATPPSTPGFTLIAGGDVLIHPALTEQATADGGGKRDYTKLLAGIKPAIEAADVAVCHLEVPIAGPGGPFRGYPKFSAPPEIVTALAATGFDTCSTASNHTLDQGPAGVTGTLDALDAAKITHTGAARTADEAARPLIRDVAGVKVGFLSFTFGLNQGTARPAGSPWMTNILSPEAVRAAARAAKSAGAEVVVASLHWGIEGKHDPSLDQLRIAKAVLADPAVDLIIGHHAHVVQPFERIDGKWVTYGLGNMVAKHEEPKGPTEEGVLARFHFTKSGPTWTVDRAEYLPLLTDLGPPIRLRDLTADPAAPTPRTSQALTRTDQAILSRSAATAGLTRP</sequence>
<feature type="domain" description="Capsule synthesis protein CapA" evidence="3">
    <location>
        <begin position="48"/>
        <end position="293"/>
    </location>
</feature>
<dbReference type="PANTHER" id="PTHR33393">
    <property type="entry name" value="POLYGLUTAMINE SYNTHESIS ACCESSORY PROTEIN RV0574C-RELATED"/>
    <property type="match status" value="1"/>
</dbReference>
<evidence type="ECO:0000256" key="2">
    <source>
        <dbReference type="SAM" id="MobiDB-lite"/>
    </source>
</evidence>
<dbReference type="InterPro" id="IPR052169">
    <property type="entry name" value="CW_Biosynth-Accessory"/>
</dbReference>
<dbReference type="InterPro" id="IPR029052">
    <property type="entry name" value="Metallo-depent_PP-like"/>
</dbReference>
<dbReference type="Pfam" id="PF09587">
    <property type="entry name" value="PGA_cap"/>
    <property type="match status" value="1"/>
</dbReference>
<dbReference type="PANTHER" id="PTHR33393:SF13">
    <property type="entry name" value="PGA BIOSYNTHESIS PROTEIN CAPA"/>
    <property type="match status" value="1"/>
</dbReference>
<dbReference type="Gene3D" id="3.60.21.10">
    <property type="match status" value="1"/>
</dbReference>
<keyword evidence="5" id="KW-1185">Reference proteome</keyword>
<organism evidence="4 5">
    <name type="scientific">Actinokineospora cianjurensis</name>
    <dbReference type="NCBI Taxonomy" id="585224"/>
    <lineage>
        <taxon>Bacteria</taxon>
        <taxon>Bacillati</taxon>
        <taxon>Actinomycetota</taxon>
        <taxon>Actinomycetes</taxon>
        <taxon>Pseudonocardiales</taxon>
        <taxon>Pseudonocardiaceae</taxon>
        <taxon>Actinokineospora</taxon>
    </lineage>
</organism>
<dbReference type="EMBL" id="RCDD01000001">
    <property type="protein sequence ID" value="RLK59721.1"/>
    <property type="molecule type" value="Genomic_DNA"/>
</dbReference>
<dbReference type="RefSeq" id="WP_246009617.1">
    <property type="nucleotide sequence ID" value="NZ_RCDD01000001.1"/>
</dbReference>
<proteinExistence type="inferred from homology"/>
<protein>
    <submittedName>
        <fullName evidence="4">Poly-gamma-glutamate synthesis protein (Capsule biosynthesis protein)</fullName>
    </submittedName>
</protein>
<evidence type="ECO:0000313" key="4">
    <source>
        <dbReference type="EMBL" id="RLK59721.1"/>
    </source>
</evidence>
<evidence type="ECO:0000313" key="5">
    <source>
        <dbReference type="Proteomes" id="UP000282454"/>
    </source>
</evidence>
<dbReference type="Proteomes" id="UP000282454">
    <property type="component" value="Unassembled WGS sequence"/>
</dbReference>
<gene>
    <name evidence="4" type="ORF">CLV68_0205</name>
</gene>
<accession>A0A421B5M9</accession>
<dbReference type="InterPro" id="IPR019079">
    <property type="entry name" value="Capsule_synth_CapA"/>
</dbReference>
<dbReference type="AlphaFoldDB" id="A0A421B5M9"/>
<evidence type="ECO:0000256" key="1">
    <source>
        <dbReference type="ARBA" id="ARBA00005662"/>
    </source>
</evidence>
<evidence type="ECO:0000259" key="3">
    <source>
        <dbReference type="SMART" id="SM00854"/>
    </source>
</evidence>
<comment type="similarity">
    <text evidence="1">Belongs to the CapA family.</text>
</comment>
<feature type="region of interest" description="Disordered" evidence="2">
    <location>
        <begin position="21"/>
        <end position="45"/>
    </location>
</feature>
<name>A0A421B5M9_9PSEU</name>
<dbReference type="PROSITE" id="PS51257">
    <property type="entry name" value="PROKAR_LIPOPROTEIN"/>
    <property type="match status" value="1"/>
</dbReference>
<dbReference type="SMART" id="SM00854">
    <property type="entry name" value="PGA_cap"/>
    <property type="match status" value="1"/>
</dbReference>
<dbReference type="CDD" id="cd07381">
    <property type="entry name" value="MPP_CapA"/>
    <property type="match status" value="1"/>
</dbReference>
<reference evidence="4 5" key="1">
    <citation type="submission" date="2018-10" db="EMBL/GenBank/DDBJ databases">
        <title>Genomic Encyclopedia of Archaeal and Bacterial Type Strains, Phase II (KMG-II): from individual species to whole genera.</title>
        <authorList>
            <person name="Goeker M."/>
        </authorList>
    </citation>
    <scope>NUCLEOTIDE SEQUENCE [LARGE SCALE GENOMIC DNA]</scope>
    <source>
        <strain evidence="4 5">DSM 45657</strain>
    </source>
</reference>
<comment type="caution">
    <text evidence="4">The sequence shown here is derived from an EMBL/GenBank/DDBJ whole genome shotgun (WGS) entry which is preliminary data.</text>
</comment>
<dbReference type="SUPFAM" id="SSF56300">
    <property type="entry name" value="Metallo-dependent phosphatases"/>
    <property type="match status" value="1"/>
</dbReference>